<evidence type="ECO:0000256" key="6">
    <source>
        <dbReference type="ARBA" id="ARBA00023146"/>
    </source>
</evidence>
<comment type="similarity">
    <text evidence="7">Belongs to the class-I aminoacyl-tRNA synthetase family.</text>
</comment>
<dbReference type="NCBIfam" id="NF004315">
    <property type="entry name" value="PRK05710.1-4"/>
    <property type="match status" value="1"/>
</dbReference>
<dbReference type="InterPro" id="IPR014729">
    <property type="entry name" value="Rossmann-like_a/b/a_fold"/>
</dbReference>
<keyword evidence="3 7" id="KW-0547">Nucleotide-binding</keyword>
<dbReference type="GO" id="GO:0005829">
    <property type="term" value="C:cytosol"/>
    <property type="evidence" value="ECO:0007669"/>
    <property type="project" value="TreeGrafter"/>
</dbReference>
<dbReference type="Pfam" id="PF00749">
    <property type="entry name" value="tRNA-synt_1c"/>
    <property type="match status" value="1"/>
</dbReference>
<dbReference type="EMBL" id="PHIG01000007">
    <property type="protein sequence ID" value="PJK31158.1"/>
    <property type="molecule type" value="Genomic_DNA"/>
</dbReference>
<evidence type="ECO:0000256" key="2">
    <source>
        <dbReference type="ARBA" id="ARBA00022723"/>
    </source>
</evidence>
<dbReference type="OrthoDB" id="9807503at2"/>
<dbReference type="InterPro" id="IPR020058">
    <property type="entry name" value="Glu/Gln-tRNA-synth_Ib_cat-dom"/>
</dbReference>
<feature type="domain" description="Glutamyl/glutaminyl-tRNA synthetase class Ib catalytic" evidence="8">
    <location>
        <begin position="5"/>
        <end position="277"/>
    </location>
</feature>
<proteinExistence type="inferred from homology"/>
<organism evidence="9 10">
    <name type="scientific">Minwuia thermotolerans</name>
    <dbReference type="NCBI Taxonomy" id="2056226"/>
    <lineage>
        <taxon>Bacteria</taxon>
        <taxon>Pseudomonadati</taxon>
        <taxon>Pseudomonadota</taxon>
        <taxon>Alphaproteobacteria</taxon>
        <taxon>Minwuiales</taxon>
        <taxon>Minwuiaceae</taxon>
        <taxon>Minwuia</taxon>
    </lineage>
</organism>
<evidence type="ECO:0000313" key="9">
    <source>
        <dbReference type="EMBL" id="PJK31158.1"/>
    </source>
</evidence>
<evidence type="ECO:0000256" key="7">
    <source>
        <dbReference type="RuleBase" id="RU363037"/>
    </source>
</evidence>
<gene>
    <name evidence="9" type="ORF">CVT23_02680</name>
</gene>
<keyword evidence="4" id="KW-0862">Zinc</keyword>
<evidence type="ECO:0000256" key="3">
    <source>
        <dbReference type="ARBA" id="ARBA00022741"/>
    </source>
</evidence>
<dbReference type="PANTHER" id="PTHR43311:SF1">
    <property type="entry name" value="GLUTAMYL-Q TRNA(ASP) SYNTHETASE"/>
    <property type="match status" value="1"/>
</dbReference>
<dbReference type="PROSITE" id="PS00178">
    <property type="entry name" value="AA_TRNA_LIGASE_I"/>
    <property type="match status" value="1"/>
</dbReference>
<dbReference type="PANTHER" id="PTHR43311">
    <property type="entry name" value="GLUTAMATE--TRNA LIGASE"/>
    <property type="match status" value="1"/>
</dbReference>
<keyword evidence="2" id="KW-0479">Metal-binding</keyword>
<keyword evidence="5 7" id="KW-0067">ATP-binding</keyword>
<comment type="caution">
    <text evidence="9">The sequence shown here is derived from an EMBL/GenBank/DDBJ whole genome shotgun (WGS) entry which is preliminary data.</text>
</comment>
<sequence>MTFITRFAPSPTGPLHLGHALSALLCGEAARMAGGRLLLRIEDIDTTRCRPEYEAMIFDDLAWLGLAWEEPVWRQSERMPHYRAALAALERRGLVYPCFCTRADVRELATAEGLEGPIYPGTCRALPREAARARIAAGEPAAWRLDLAAALGAAGPVTWTDARAGAQTWDGRGWGDVVLARKDIGTSYHLAVTVDDAAQGITDVIRGLDLFHATHVHVLLQRLLGLATPHYAHHELLTGEDGVKLSKRHGAESLRSLIDSGLDRAGLARLLVARGAPARILHMDTPFPSQ</sequence>
<keyword evidence="10" id="KW-1185">Reference proteome</keyword>
<dbReference type="AlphaFoldDB" id="A0A2M9G618"/>
<keyword evidence="6 7" id="KW-0030">Aminoacyl-tRNA synthetase</keyword>
<dbReference type="SUPFAM" id="SSF52374">
    <property type="entry name" value="Nucleotidylyl transferase"/>
    <property type="match status" value="1"/>
</dbReference>
<dbReference type="PRINTS" id="PR00987">
    <property type="entry name" value="TRNASYNTHGLU"/>
</dbReference>
<evidence type="ECO:0000313" key="10">
    <source>
        <dbReference type="Proteomes" id="UP000229498"/>
    </source>
</evidence>
<evidence type="ECO:0000256" key="4">
    <source>
        <dbReference type="ARBA" id="ARBA00022833"/>
    </source>
</evidence>
<dbReference type="RefSeq" id="WP_109796224.1">
    <property type="nucleotide sequence ID" value="NZ_PHIG01000007.1"/>
</dbReference>
<evidence type="ECO:0000259" key="8">
    <source>
        <dbReference type="Pfam" id="PF00749"/>
    </source>
</evidence>
<accession>A0A2M9G618</accession>
<dbReference type="GO" id="GO:0005524">
    <property type="term" value="F:ATP binding"/>
    <property type="evidence" value="ECO:0007669"/>
    <property type="project" value="UniProtKB-KW"/>
</dbReference>
<keyword evidence="7" id="KW-0648">Protein biosynthesis</keyword>
<dbReference type="Proteomes" id="UP000229498">
    <property type="component" value="Unassembled WGS sequence"/>
</dbReference>
<dbReference type="Gene3D" id="3.40.50.620">
    <property type="entry name" value="HUPs"/>
    <property type="match status" value="1"/>
</dbReference>
<evidence type="ECO:0000256" key="5">
    <source>
        <dbReference type="ARBA" id="ARBA00022840"/>
    </source>
</evidence>
<keyword evidence="1 7" id="KW-0436">Ligase</keyword>
<reference evidence="9 10" key="1">
    <citation type="submission" date="2017-11" db="EMBL/GenBank/DDBJ databases">
        <title>Draft genome sequence of Rhizobiales bacterium SY3-13.</title>
        <authorList>
            <person name="Sun C."/>
        </authorList>
    </citation>
    <scope>NUCLEOTIDE SEQUENCE [LARGE SCALE GENOMIC DNA]</scope>
    <source>
        <strain evidence="9 10">SY3-13</strain>
    </source>
</reference>
<evidence type="ECO:0000256" key="1">
    <source>
        <dbReference type="ARBA" id="ARBA00022598"/>
    </source>
</evidence>
<protein>
    <submittedName>
        <fullName evidence="9">tRNA glutamyl-Q(34) synthetase GluQRS</fullName>
    </submittedName>
</protein>
<dbReference type="InterPro" id="IPR049940">
    <property type="entry name" value="GluQ/Sye"/>
</dbReference>
<dbReference type="GO" id="GO:0004818">
    <property type="term" value="F:glutamate-tRNA ligase activity"/>
    <property type="evidence" value="ECO:0007669"/>
    <property type="project" value="TreeGrafter"/>
</dbReference>
<dbReference type="InterPro" id="IPR001412">
    <property type="entry name" value="aa-tRNA-synth_I_CS"/>
</dbReference>
<dbReference type="GO" id="GO:0006424">
    <property type="term" value="P:glutamyl-tRNA aminoacylation"/>
    <property type="evidence" value="ECO:0007669"/>
    <property type="project" value="TreeGrafter"/>
</dbReference>
<name>A0A2M9G618_9PROT</name>
<dbReference type="InterPro" id="IPR000924">
    <property type="entry name" value="Glu/Gln-tRNA-synth"/>
</dbReference>